<dbReference type="Proteomes" id="UP001203297">
    <property type="component" value="Unassembled WGS sequence"/>
</dbReference>
<dbReference type="EMBL" id="WTXG01000151">
    <property type="protein sequence ID" value="KAI0291620.1"/>
    <property type="molecule type" value="Genomic_DNA"/>
</dbReference>
<feature type="transmembrane region" description="Helical" evidence="1">
    <location>
        <begin position="81"/>
        <end position="100"/>
    </location>
</feature>
<keyword evidence="1" id="KW-0812">Transmembrane</keyword>
<keyword evidence="1" id="KW-1133">Transmembrane helix</keyword>
<feature type="non-terminal residue" evidence="2">
    <location>
        <position position="101"/>
    </location>
</feature>
<evidence type="ECO:0000313" key="2">
    <source>
        <dbReference type="EMBL" id="KAI0291620.1"/>
    </source>
</evidence>
<evidence type="ECO:0000313" key="3">
    <source>
        <dbReference type="Proteomes" id="UP001203297"/>
    </source>
</evidence>
<feature type="transmembrane region" description="Helical" evidence="1">
    <location>
        <begin position="7"/>
        <end position="29"/>
    </location>
</feature>
<comment type="caution">
    <text evidence="2">The sequence shown here is derived from an EMBL/GenBank/DDBJ whole genome shotgun (WGS) entry which is preliminary data.</text>
</comment>
<dbReference type="AlphaFoldDB" id="A0AAD4LUY5"/>
<evidence type="ECO:0000256" key="1">
    <source>
        <dbReference type="SAM" id="Phobius"/>
    </source>
</evidence>
<proteinExistence type="predicted"/>
<sequence>MGLKKRTLLLLHYLSLQRKVFIYLFIIYYVSYTERTIPYPTPTKCPNFIRIFYLFIHHRGEEEEKKKGRKRLSREKRNNRTTLVFLILLLHNYICIQYQIN</sequence>
<protein>
    <submittedName>
        <fullName evidence="2">Uncharacterized protein</fullName>
    </submittedName>
</protein>
<name>A0AAD4LUY5_9AGAM</name>
<gene>
    <name evidence="2" type="ORF">B0F90DRAFT_1775598</name>
</gene>
<keyword evidence="1" id="KW-0472">Membrane</keyword>
<reference evidence="2" key="1">
    <citation type="journal article" date="2022" name="New Phytol.">
        <title>Evolutionary transition to the ectomycorrhizal habit in the genomes of a hyperdiverse lineage of mushroom-forming fungi.</title>
        <authorList>
            <person name="Looney B."/>
            <person name="Miyauchi S."/>
            <person name="Morin E."/>
            <person name="Drula E."/>
            <person name="Courty P.E."/>
            <person name="Kohler A."/>
            <person name="Kuo A."/>
            <person name="LaButti K."/>
            <person name="Pangilinan J."/>
            <person name="Lipzen A."/>
            <person name="Riley R."/>
            <person name="Andreopoulos W."/>
            <person name="He G."/>
            <person name="Johnson J."/>
            <person name="Nolan M."/>
            <person name="Tritt A."/>
            <person name="Barry K.W."/>
            <person name="Grigoriev I.V."/>
            <person name="Nagy L.G."/>
            <person name="Hibbett D."/>
            <person name="Henrissat B."/>
            <person name="Matheny P.B."/>
            <person name="Labbe J."/>
            <person name="Martin F.M."/>
        </authorList>
    </citation>
    <scope>NUCLEOTIDE SEQUENCE</scope>
    <source>
        <strain evidence="2">BPL690</strain>
    </source>
</reference>
<organism evidence="2 3">
    <name type="scientific">Multifurca ochricompacta</name>
    <dbReference type="NCBI Taxonomy" id="376703"/>
    <lineage>
        <taxon>Eukaryota</taxon>
        <taxon>Fungi</taxon>
        <taxon>Dikarya</taxon>
        <taxon>Basidiomycota</taxon>
        <taxon>Agaricomycotina</taxon>
        <taxon>Agaricomycetes</taxon>
        <taxon>Russulales</taxon>
        <taxon>Russulaceae</taxon>
        <taxon>Multifurca</taxon>
    </lineage>
</organism>
<accession>A0AAD4LUY5</accession>
<keyword evidence="3" id="KW-1185">Reference proteome</keyword>